<feature type="transmembrane region" description="Helical" evidence="1">
    <location>
        <begin position="23"/>
        <end position="42"/>
    </location>
</feature>
<sequence length="148" mass="15346">MFGFLALVCFGFAYWLDKKVRLKIWGGLLPLLVGVAASMLLYRSQLSITALDWASNIVDPFTDWFGGLVGEPLGAPTVYGVACIIGAAITAVDLYKNHTYNPVAISALVITPVAAHGSAGGWLPALIDALHSWGASVVATGVGATVGG</sequence>
<proteinExistence type="predicted"/>
<dbReference type="RefSeq" id="WP_123202032.1">
    <property type="nucleotide sequence ID" value="NZ_RJMB01000015.1"/>
</dbReference>
<protein>
    <submittedName>
        <fullName evidence="2">Uncharacterized protein</fullName>
    </submittedName>
</protein>
<dbReference type="Proteomes" id="UP000269198">
    <property type="component" value="Unassembled WGS sequence"/>
</dbReference>
<keyword evidence="1" id="KW-0472">Membrane</keyword>
<evidence type="ECO:0000313" key="2">
    <source>
        <dbReference type="EMBL" id="RNL83573.1"/>
    </source>
</evidence>
<keyword evidence="1" id="KW-1133">Transmembrane helix</keyword>
<dbReference type="EMBL" id="RJMB01000015">
    <property type="protein sequence ID" value="RNL83573.1"/>
    <property type="molecule type" value="Genomic_DNA"/>
</dbReference>
<accession>A0A3N0E6Y5</accession>
<gene>
    <name evidence="2" type="ORF">EFW17_15055</name>
</gene>
<organism evidence="2 3">
    <name type="scientific">Halostreptopolyspora alba</name>
    <dbReference type="NCBI Taxonomy" id="2487137"/>
    <lineage>
        <taxon>Bacteria</taxon>
        <taxon>Bacillati</taxon>
        <taxon>Actinomycetota</taxon>
        <taxon>Actinomycetes</taxon>
        <taxon>Streptosporangiales</taxon>
        <taxon>Nocardiopsidaceae</taxon>
        <taxon>Halostreptopolyspora</taxon>
    </lineage>
</organism>
<evidence type="ECO:0000313" key="3">
    <source>
        <dbReference type="Proteomes" id="UP000269198"/>
    </source>
</evidence>
<dbReference type="OrthoDB" id="3436488at2"/>
<dbReference type="AlphaFoldDB" id="A0A3N0E6Y5"/>
<keyword evidence="1" id="KW-0812">Transmembrane</keyword>
<reference evidence="2 3" key="1">
    <citation type="submission" date="2018-11" db="EMBL/GenBank/DDBJ databases">
        <title>The genome draft of YIM 96095.</title>
        <authorList>
            <person name="Tang S.-K."/>
            <person name="Chunyu W.-X."/>
            <person name="Feng Y.-Z."/>
        </authorList>
    </citation>
    <scope>NUCLEOTIDE SEQUENCE [LARGE SCALE GENOMIC DNA]</scope>
    <source>
        <strain evidence="2 3">YIM 96095</strain>
    </source>
</reference>
<keyword evidence="3" id="KW-1185">Reference proteome</keyword>
<evidence type="ECO:0000256" key="1">
    <source>
        <dbReference type="SAM" id="Phobius"/>
    </source>
</evidence>
<name>A0A3N0E6Y5_9ACTN</name>
<comment type="caution">
    <text evidence="2">The sequence shown here is derived from an EMBL/GenBank/DDBJ whole genome shotgun (WGS) entry which is preliminary data.</text>
</comment>